<dbReference type="HOGENOM" id="CLU_2006964_0_0_1"/>
<proteinExistence type="predicted"/>
<accession>W1PDP6</accession>
<keyword evidence="2" id="KW-1185">Reference proteome</keyword>
<gene>
    <name evidence="1" type="ORF">AMTR_s00006p00248680</name>
</gene>
<dbReference type="Proteomes" id="UP000017836">
    <property type="component" value="Unassembled WGS sequence"/>
</dbReference>
<evidence type="ECO:0000313" key="2">
    <source>
        <dbReference type="Proteomes" id="UP000017836"/>
    </source>
</evidence>
<dbReference type="PANTHER" id="PTHR31050">
    <property type="entry name" value="OS08G0413200 PROTEIN"/>
    <property type="match status" value="1"/>
</dbReference>
<dbReference type="Gramene" id="ERN05741">
    <property type="protein sequence ID" value="ERN05741"/>
    <property type="gene ID" value="AMTR_s00006p00248680"/>
</dbReference>
<name>W1PDP6_AMBTC</name>
<protein>
    <submittedName>
        <fullName evidence="1">Uncharacterized protein</fullName>
    </submittedName>
</protein>
<reference evidence="2" key="1">
    <citation type="journal article" date="2013" name="Science">
        <title>The Amborella genome and the evolution of flowering plants.</title>
        <authorList>
            <consortium name="Amborella Genome Project"/>
        </authorList>
    </citation>
    <scope>NUCLEOTIDE SEQUENCE [LARGE SCALE GENOMIC DNA]</scope>
</reference>
<evidence type="ECO:0000313" key="1">
    <source>
        <dbReference type="EMBL" id="ERN05741.1"/>
    </source>
</evidence>
<organism evidence="1 2">
    <name type="scientific">Amborella trichopoda</name>
    <dbReference type="NCBI Taxonomy" id="13333"/>
    <lineage>
        <taxon>Eukaryota</taxon>
        <taxon>Viridiplantae</taxon>
        <taxon>Streptophyta</taxon>
        <taxon>Embryophyta</taxon>
        <taxon>Tracheophyta</taxon>
        <taxon>Spermatophyta</taxon>
        <taxon>Magnoliopsida</taxon>
        <taxon>Amborellales</taxon>
        <taxon>Amborellaceae</taxon>
        <taxon>Amborella</taxon>
    </lineage>
</organism>
<dbReference type="PANTHER" id="PTHR31050:SF3">
    <property type="entry name" value="OS08G0412800 PROTEIN"/>
    <property type="match status" value="1"/>
</dbReference>
<dbReference type="AlphaFoldDB" id="W1PDP6"/>
<dbReference type="EMBL" id="KI393980">
    <property type="protein sequence ID" value="ERN05741.1"/>
    <property type="molecule type" value="Genomic_DNA"/>
</dbReference>
<sequence>MATPDNPFIGRSGTSKLDSAQGMNVSLRAQLVPMNFVISQKTLPSVIVGEWCRPFIFIKEKGGLDEKKDQLGESIRGEGLLKEKDSTYQRHDDVNGFVWFETADENGAQGGLVGIGLSKPIMEK</sequence>